<gene>
    <name evidence="4" type="ORF">GCM10010446_60360</name>
</gene>
<dbReference type="PANTHER" id="PTHR11487">
    <property type="entry name" value="THIOESTERASE"/>
    <property type="match status" value="1"/>
</dbReference>
<feature type="domain" description="Thioesterase TesA-like" evidence="3">
    <location>
        <begin position="13"/>
        <end position="227"/>
    </location>
</feature>
<dbReference type="InterPro" id="IPR012223">
    <property type="entry name" value="TEII"/>
</dbReference>
<dbReference type="InterPro" id="IPR029058">
    <property type="entry name" value="AB_hydrolase_fold"/>
</dbReference>
<sequence length="236" mass="24899">METVMNDGNRSTVFFPGAGSFGGELRPLAEALGPTSWLVCYPGRFGRDFGTPAASFDAVVRSCVEQIAERPGPCPVLFGHSYGAYVAYAAVPALHEAGIDVSALVVAGAPAPGLLRVPQQASHSPSAAAEYLDRIDPGVLADAPSEEWRGVVAETTAHDLRLLGEFTPTGTSRVRCPVLAVRGDADPLTSDTAVAEWSSSTEDAFSRRTFPGGHSDFLRSPGCASWLREIRDGLTH</sequence>
<evidence type="ECO:0000256" key="1">
    <source>
        <dbReference type="ARBA" id="ARBA00007169"/>
    </source>
</evidence>
<dbReference type="PANTHER" id="PTHR11487:SF0">
    <property type="entry name" value="S-ACYL FATTY ACID SYNTHASE THIOESTERASE, MEDIUM CHAIN"/>
    <property type="match status" value="1"/>
</dbReference>
<keyword evidence="2 4" id="KW-0378">Hydrolase</keyword>
<dbReference type="SUPFAM" id="SSF53474">
    <property type="entry name" value="alpha/beta-Hydrolases"/>
    <property type="match status" value="1"/>
</dbReference>
<evidence type="ECO:0000313" key="4">
    <source>
        <dbReference type="EMBL" id="GAA2966573.1"/>
    </source>
</evidence>
<dbReference type="Proteomes" id="UP001500403">
    <property type="component" value="Unassembled WGS sequence"/>
</dbReference>
<organism evidence="4 5">
    <name type="scientific">Streptomyces enissocaesilis</name>
    <dbReference type="NCBI Taxonomy" id="332589"/>
    <lineage>
        <taxon>Bacteria</taxon>
        <taxon>Bacillati</taxon>
        <taxon>Actinomycetota</taxon>
        <taxon>Actinomycetes</taxon>
        <taxon>Kitasatosporales</taxon>
        <taxon>Streptomycetaceae</taxon>
        <taxon>Streptomyces</taxon>
        <taxon>Streptomyces rochei group</taxon>
    </lineage>
</organism>
<dbReference type="Gene3D" id="3.40.50.1820">
    <property type="entry name" value="alpha/beta hydrolase"/>
    <property type="match status" value="1"/>
</dbReference>
<dbReference type="Pfam" id="PF00975">
    <property type="entry name" value="Thioesterase"/>
    <property type="match status" value="1"/>
</dbReference>
<protein>
    <submittedName>
        <fullName evidence="4">Alpha/beta fold hydrolase</fullName>
    </submittedName>
</protein>
<proteinExistence type="inferred from homology"/>
<reference evidence="4 5" key="1">
    <citation type="journal article" date="2019" name="Int. J. Syst. Evol. Microbiol.">
        <title>The Global Catalogue of Microorganisms (GCM) 10K type strain sequencing project: providing services to taxonomists for standard genome sequencing and annotation.</title>
        <authorList>
            <consortium name="The Broad Institute Genomics Platform"/>
            <consortium name="The Broad Institute Genome Sequencing Center for Infectious Disease"/>
            <person name="Wu L."/>
            <person name="Ma J."/>
        </authorList>
    </citation>
    <scope>NUCLEOTIDE SEQUENCE [LARGE SCALE GENOMIC DNA]</scope>
    <source>
        <strain evidence="4 5">JCM 9088</strain>
    </source>
</reference>
<comment type="caution">
    <text evidence="4">The sequence shown here is derived from an EMBL/GenBank/DDBJ whole genome shotgun (WGS) entry which is preliminary data.</text>
</comment>
<comment type="similarity">
    <text evidence="1">Belongs to the thioesterase family.</text>
</comment>
<evidence type="ECO:0000259" key="3">
    <source>
        <dbReference type="SMART" id="SM00824"/>
    </source>
</evidence>
<dbReference type="GO" id="GO:0016787">
    <property type="term" value="F:hydrolase activity"/>
    <property type="evidence" value="ECO:0007669"/>
    <property type="project" value="UniProtKB-KW"/>
</dbReference>
<dbReference type="InterPro" id="IPR001031">
    <property type="entry name" value="Thioesterase"/>
</dbReference>
<dbReference type="EMBL" id="BAAAUD010000058">
    <property type="protein sequence ID" value="GAA2966573.1"/>
    <property type="molecule type" value="Genomic_DNA"/>
</dbReference>
<dbReference type="RefSeq" id="WP_344499493.1">
    <property type="nucleotide sequence ID" value="NZ_BAAAUD010000058.1"/>
</dbReference>
<name>A0ABN3XLK9_9ACTN</name>
<keyword evidence="5" id="KW-1185">Reference proteome</keyword>
<dbReference type="SMART" id="SM00824">
    <property type="entry name" value="PKS_TE"/>
    <property type="match status" value="1"/>
</dbReference>
<evidence type="ECO:0000313" key="5">
    <source>
        <dbReference type="Proteomes" id="UP001500403"/>
    </source>
</evidence>
<dbReference type="InterPro" id="IPR020802">
    <property type="entry name" value="TesA-like"/>
</dbReference>
<accession>A0ABN3XLK9</accession>
<evidence type="ECO:0000256" key="2">
    <source>
        <dbReference type="ARBA" id="ARBA00022801"/>
    </source>
</evidence>